<sequence length="59" mass="6669">MLDSSVHLMSHPLETVLAEKLETVVSRGVTTTRPRDFYDVHFYGGPRATPAACRHCVRR</sequence>
<dbReference type="STRING" id="1125712.HMPREF1316_2573"/>
<comment type="caution">
    <text evidence="1">The sequence shown here is derived from an EMBL/GenBank/DDBJ whole genome shotgun (WGS) entry which is preliminary data.</text>
</comment>
<accession>U2TYL6</accession>
<name>U2TYL6_9ACTN</name>
<keyword evidence="2" id="KW-1185">Reference proteome</keyword>
<dbReference type="eggNOG" id="COG2253">
    <property type="taxonomic scope" value="Bacteria"/>
</dbReference>
<reference evidence="1 2" key="1">
    <citation type="submission" date="2013-08" db="EMBL/GenBank/DDBJ databases">
        <authorList>
            <person name="Durkin A.S."/>
            <person name="Haft D.R."/>
            <person name="McCorrison J."/>
            <person name="Torralba M."/>
            <person name="Gillis M."/>
            <person name="Haft D.H."/>
            <person name="Methe B."/>
            <person name="Sutton G."/>
            <person name="Nelson K.E."/>
        </authorList>
    </citation>
    <scope>NUCLEOTIDE SEQUENCE [LARGE SCALE GENOMIC DNA]</scope>
    <source>
        <strain evidence="1 2">F0195</strain>
    </source>
</reference>
<dbReference type="GO" id="GO:0016740">
    <property type="term" value="F:transferase activity"/>
    <property type="evidence" value="ECO:0007669"/>
    <property type="project" value="UniProtKB-KW"/>
</dbReference>
<dbReference type="EMBL" id="AWEZ01000001">
    <property type="protein sequence ID" value="ERL11108.1"/>
    <property type="molecule type" value="Genomic_DNA"/>
</dbReference>
<keyword evidence="1" id="KW-0808">Transferase</keyword>
<dbReference type="InterPro" id="IPR014942">
    <property type="entry name" value="AbiEii"/>
</dbReference>
<dbReference type="PATRIC" id="fig|1125712.3.peg.17"/>
<organism evidence="1 2">
    <name type="scientific">Olsenella profusa F0195</name>
    <dbReference type="NCBI Taxonomy" id="1125712"/>
    <lineage>
        <taxon>Bacteria</taxon>
        <taxon>Bacillati</taxon>
        <taxon>Actinomycetota</taxon>
        <taxon>Coriobacteriia</taxon>
        <taxon>Coriobacteriales</taxon>
        <taxon>Atopobiaceae</taxon>
        <taxon>Olsenella</taxon>
    </lineage>
</organism>
<gene>
    <name evidence="1" type="ORF">HMPREF1316_2573</name>
</gene>
<dbReference type="Proteomes" id="UP000016638">
    <property type="component" value="Unassembled WGS sequence"/>
</dbReference>
<dbReference type="AlphaFoldDB" id="U2TYL6"/>
<dbReference type="Pfam" id="PF08843">
    <property type="entry name" value="AbiEii"/>
    <property type="match status" value="1"/>
</dbReference>
<proteinExistence type="predicted"/>
<evidence type="ECO:0000313" key="2">
    <source>
        <dbReference type="Proteomes" id="UP000016638"/>
    </source>
</evidence>
<protein>
    <submittedName>
        <fullName evidence="1">Nucleotidyl transferase, PF08843 domain protein</fullName>
    </submittedName>
</protein>
<evidence type="ECO:0000313" key="1">
    <source>
        <dbReference type="EMBL" id="ERL11108.1"/>
    </source>
</evidence>